<keyword evidence="2" id="KW-1185">Reference proteome</keyword>
<comment type="caution">
    <text evidence="1">The sequence shown here is derived from an EMBL/GenBank/DDBJ whole genome shotgun (WGS) entry which is preliminary data.</text>
</comment>
<dbReference type="InterPro" id="IPR043743">
    <property type="entry name" value="DUF5688"/>
</dbReference>
<evidence type="ECO:0000313" key="1">
    <source>
        <dbReference type="EMBL" id="MBK5897210.1"/>
    </source>
</evidence>
<proteinExistence type="predicted"/>
<name>A0ABS1IZG8_9FIRM</name>
<reference evidence="1 2" key="1">
    <citation type="submission" date="2021-01" db="EMBL/GenBank/DDBJ databases">
        <title>Isolation and description of Catonella massiliensis sp. nov., a novel Catonella species, isolated from a stable periodontitis subject.</title>
        <authorList>
            <person name="Antezack A."/>
            <person name="Boxberger M."/>
            <person name="La Scola B."/>
            <person name="Monnet-Corti V."/>
        </authorList>
    </citation>
    <scope>NUCLEOTIDE SEQUENCE [LARGE SCALE GENOMIC DNA]</scope>
    <source>
        <strain evidence="1 2">Marseille-Q4567</strain>
    </source>
</reference>
<dbReference type="Pfam" id="PF18941">
    <property type="entry name" value="DUF5688"/>
    <property type="match status" value="1"/>
</dbReference>
<dbReference type="EMBL" id="JAEPRJ010000001">
    <property type="protein sequence ID" value="MBK5897210.1"/>
    <property type="molecule type" value="Genomic_DNA"/>
</dbReference>
<gene>
    <name evidence="1" type="ORF">JJN12_05330</name>
</gene>
<protein>
    <submittedName>
        <fullName evidence="1">Uncharacterized protein</fullName>
    </submittedName>
</protein>
<sequence length="294" mass="33970">MNYNEFVEVVKEGLQRRLGSSYEVVLKKVAKNNDVCRYGLSLFCKEAKDNKKVSRIIYLEDFYREYCENQSYELSSIQDELYDIFMDFTTPKFDERDYTDIDIIKDRIIFELVNFEMNKGRLSGRPYIKVMDLAVIFAFVATDLGKDFGVVHITNEIADQFGLSSAELWEIAKKNTPKLLAPDVVPMSSFIPAKDREEDIEEMYIVCNKRKSCGAGVILYDKILDRISSDLESDLYILPSSIHETIIIKATKDKEVSTLQDMVQNINNTVVSDEDVLSDKVYCYYRNSKKLEIA</sequence>
<dbReference type="Proteomes" id="UP000604730">
    <property type="component" value="Unassembled WGS sequence"/>
</dbReference>
<accession>A0ABS1IZG8</accession>
<evidence type="ECO:0000313" key="2">
    <source>
        <dbReference type="Proteomes" id="UP000604730"/>
    </source>
</evidence>
<organism evidence="1 2">
    <name type="scientific">Catonella massiliensis</name>
    <dbReference type="NCBI Taxonomy" id="2799636"/>
    <lineage>
        <taxon>Bacteria</taxon>
        <taxon>Bacillati</taxon>
        <taxon>Bacillota</taxon>
        <taxon>Clostridia</taxon>
        <taxon>Lachnospirales</taxon>
        <taxon>Lachnospiraceae</taxon>
        <taxon>Catonella</taxon>
    </lineage>
</organism>
<dbReference type="RefSeq" id="WP_208428710.1">
    <property type="nucleotide sequence ID" value="NZ_JAEPRJ010000001.1"/>
</dbReference>